<keyword evidence="8" id="KW-1185">Reference proteome</keyword>
<comment type="subcellular location">
    <subcellularLocation>
        <location evidence="1">Membrane</location>
        <topology evidence="1">Multi-pass membrane protein</topology>
    </subcellularLocation>
</comment>
<dbReference type="Proteomes" id="UP000543030">
    <property type="component" value="Unassembled WGS sequence"/>
</dbReference>
<gene>
    <name evidence="7" type="ORF">HNQ50_000818</name>
</gene>
<feature type="transmembrane region" description="Helical" evidence="6">
    <location>
        <begin position="101"/>
        <end position="121"/>
    </location>
</feature>
<evidence type="ECO:0000256" key="3">
    <source>
        <dbReference type="ARBA" id="ARBA00022692"/>
    </source>
</evidence>
<evidence type="ECO:0000313" key="8">
    <source>
        <dbReference type="Proteomes" id="UP000543030"/>
    </source>
</evidence>
<dbReference type="RefSeq" id="WP_184097782.1">
    <property type="nucleotide sequence ID" value="NZ_JACHHN010000001.1"/>
</dbReference>
<feature type="transmembrane region" description="Helical" evidence="6">
    <location>
        <begin position="37"/>
        <end position="61"/>
    </location>
</feature>
<evidence type="ECO:0000256" key="6">
    <source>
        <dbReference type="SAM" id="Phobius"/>
    </source>
</evidence>
<evidence type="ECO:0000313" key="7">
    <source>
        <dbReference type="EMBL" id="MBB5190108.1"/>
    </source>
</evidence>
<organism evidence="7 8">
    <name type="scientific">Silvimonas terrae</name>
    <dbReference type="NCBI Taxonomy" id="300266"/>
    <lineage>
        <taxon>Bacteria</taxon>
        <taxon>Pseudomonadati</taxon>
        <taxon>Pseudomonadota</taxon>
        <taxon>Betaproteobacteria</taxon>
        <taxon>Neisseriales</taxon>
        <taxon>Chitinibacteraceae</taxon>
        <taxon>Silvimonas</taxon>
    </lineage>
</organism>
<name>A0A840RC47_9NEIS</name>
<keyword evidence="4 6" id="KW-1133">Transmembrane helix</keyword>
<evidence type="ECO:0000256" key="5">
    <source>
        <dbReference type="ARBA" id="ARBA00023136"/>
    </source>
</evidence>
<evidence type="ECO:0000256" key="4">
    <source>
        <dbReference type="ARBA" id="ARBA00022989"/>
    </source>
</evidence>
<sequence>MNDRHMLVAGAANMFIAVAAGAFGAHGLKTVLSPEMLVIWQTGVTYQASHGLGLLLLCALWTRFSVTLLSRAAGLMLAGIILFSGSLYALALTGIRPLGAITPFGGLCFLLAWAMLVMAGWRRRG</sequence>
<dbReference type="EMBL" id="JACHHN010000001">
    <property type="protein sequence ID" value="MBB5190108.1"/>
    <property type="molecule type" value="Genomic_DNA"/>
</dbReference>
<evidence type="ECO:0000256" key="1">
    <source>
        <dbReference type="ARBA" id="ARBA00004141"/>
    </source>
</evidence>
<comment type="similarity">
    <text evidence="2">Belongs to the UPF0382 family.</text>
</comment>
<accession>A0A840RC47</accession>
<protein>
    <submittedName>
        <fullName evidence="7">Uncharacterized membrane protein YgdD (TMEM256/DUF423 family)</fullName>
    </submittedName>
</protein>
<proteinExistence type="inferred from homology"/>
<reference evidence="7 8" key="1">
    <citation type="submission" date="2020-08" db="EMBL/GenBank/DDBJ databases">
        <title>Genomic Encyclopedia of Type Strains, Phase IV (KMG-IV): sequencing the most valuable type-strain genomes for metagenomic binning, comparative biology and taxonomic classification.</title>
        <authorList>
            <person name="Goeker M."/>
        </authorList>
    </citation>
    <scope>NUCLEOTIDE SEQUENCE [LARGE SCALE GENOMIC DNA]</scope>
    <source>
        <strain evidence="7 8">DSM 18233</strain>
    </source>
</reference>
<comment type="caution">
    <text evidence="7">The sequence shown here is derived from an EMBL/GenBank/DDBJ whole genome shotgun (WGS) entry which is preliminary data.</text>
</comment>
<feature type="transmembrane region" description="Helical" evidence="6">
    <location>
        <begin position="73"/>
        <end position="95"/>
    </location>
</feature>
<keyword evidence="5 6" id="KW-0472">Membrane</keyword>
<dbReference type="PANTHER" id="PTHR43461:SF1">
    <property type="entry name" value="TRANSMEMBRANE PROTEIN 256"/>
    <property type="match status" value="1"/>
</dbReference>
<dbReference type="PANTHER" id="PTHR43461">
    <property type="entry name" value="TRANSMEMBRANE PROTEIN 256"/>
    <property type="match status" value="1"/>
</dbReference>
<keyword evidence="3 6" id="KW-0812">Transmembrane</keyword>
<dbReference type="GO" id="GO:0005886">
    <property type="term" value="C:plasma membrane"/>
    <property type="evidence" value="ECO:0007669"/>
    <property type="project" value="TreeGrafter"/>
</dbReference>
<dbReference type="Pfam" id="PF04241">
    <property type="entry name" value="DUF423"/>
    <property type="match status" value="1"/>
</dbReference>
<dbReference type="AlphaFoldDB" id="A0A840RC47"/>
<dbReference type="InterPro" id="IPR006696">
    <property type="entry name" value="DUF423"/>
</dbReference>
<evidence type="ECO:0000256" key="2">
    <source>
        <dbReference type="ARBA" id="ARBA00009694"/>
    </source>
</evidence>